<sequence>MLPYPGIPYDHPPGICYPLTEACMYLLFILCCVHAYKKGTGSIMYLLGGLGFGLLLEYVNVAANVGYRYGQFGVMLGSAPRNIPLCIGTGWAIIIYTARLVTDALGMPVWAAAALDALLAVNIDLSMDVVAYRLHMWHWDWESRGPQYNVLTSQWFGIPYGNFYGWLCVVFYYSLFARLLEKISIRKPPVRTLWRMATPLISILVSQAALWLSLFTIADWLKQFGITTAHRLVALLLLFTFMAITGFTKRKITSASNAALPLVTWLVPTWFHLYFFSWFFIAGFYRENAWMTVCAVANLLLGAFIHWLLWIQLKRSAAPVMEVAGT</sequence>
<keyword evidence="3" id="KW-1185">Reference proteome</keyword>
<feature type="transmembrane region" description="Helical" evidence="1">
    <location>
        <begin position="229"/>
        <end position="247"/>
    </location>
</feature>
<feature type="transmembrane region" description="Helical" evidence="1">
    <location>
        <begin position="82"/>
        <end position="102"/>
    </location>
</feature>
<dbReference type="AlphaFoldDB" id="A0A562TEC4"/>
<name>A0A562TEC4_CHIJA</name>
<dbReference type="Proteomes" id="UP000316778">
    <property type="component" value="Unassembled WGS sequence"/>
</dbReference>
<comment type="caution">
    <text evidence="2">The sequence shown here is derived from an EMBL/GenBank/DDBJ whole genome shotgun (WGS) entry which is preliminary data.</text>
</comment>
<evidence type="ECO:0000256" key="1">
    <source>
        <dbReference type="SAM" id="Phobius"/>
    </source>
</evidence>
<organism evidence="2 3">
    <name type="scientific">Chitinophaga japonensis</name>
    <name type="common">Flexibacter japonensis</name>
    <dbReference type="NCBI Taxonomy" id="104662"/>
    <lineage>
        <taxon>Bacteria</taxon>
        <taxon>Pseudomonadati</taxon>
        <taxon>Bacteroidota</taxon>
        <taxon>Chitinophagia</taxon>
        <taxon>Chitinophagales</taxon>
        <taxon>Chitinophagaceae</taxon>
        <taxon>Chitinophaga</taxon>
    </lineage>
</organism>
<evidence type="ECO:0000313" key="3">
    <source>
        <dbReference type="Proteomes" id="UP000316778"/>
    </source>
</evidence>
<reference evidence="2 3" key="1">
    <citation type="journal article" date="2013" name="Stand. Genomic Sci.">
        <title>Genomic Encyclopedia of Type Strains, Phase I: The one thousand microbial genomes (KMG-I) project.</title>
        <authorList>
            <person name="Kyrpides N.C."/>
            <person name="Woyke T."/>
            <person name="Eisen J.A."/>
            <person name="Garrity G."/>
            <person name="Lilburn T.G."/>
            <person name="Beck B.J."/>
            <person name="Whitman W.B."/>
            <person name="Hugenholtz P."/>
            <person name="Klenk H.P."/>
        </authorList>
    </citation>
    <scope>NUCLEOTIDE SEQUENCE [LARGE SCALE GENOMIC DNA]</scope>
    <source>
        <strain evidence="2 3">DSM 13484</strain>
    </source>
</reference>
<feature type="transmembrane region" description="Helical" evidence="1">
    <location>
        <begin position="259"/>
        <end position="283"/>
    </location>
</feature>
<keyword evidence="1" id="KW-0472">Membrane</keyword>
<feature type="transmembrane region" description="Helical" evidence="1">
    <location>
        <begin position="289"/>
        <end position="311"/>
    </location>
</feature>
<feature type="transmembrane region" description="Helical" evidence="1">
    <location>
        <begin position="109"/>
        <end position="132"/>
    </location>
</feature>
<evidence type="ECO:0000313" key="2">
    <source>
        <dbReference type="EMBL" id="TWI91733.1"/>
    </source>
</evidence>
<feature type="transmembrane region" description="Helical" evidence="1">
    <location>
        <begin position="192"/>
        <end position="217"/>
    </location>
</feature>
<gene>
    <name evidence="2" type="ORF">LX66_1109</name>
</gene>
<feature type="transmembrane region" description="Helical" evidence="1">
    <location>
        <begin position="163"/>
        <end position="180"/>
    </location>
</feature>
<accession>A0A562TEC4</accession>
<feature type="transmembrane region" description="Helical" evidence="1">
    <location>
        <begin position="15"/>
        <end position="36"/>
    </location>
</feature>
<keyword evidence="1" id="KW-1133">Transmembrane helix</keyword>
<keyword evidence="1" id="KW-0812">Transmembrane</keyword>
<dbReference type="InterPro" id="IPR007354">
    <property type="entry name" value="CruF-like"/>
</dbReference>
<protein>
    <submittedName>
        <fullName evidence="2">Uncharacterized protein DUF422</fullName>
    </submittedName>
</protein>
<dbReference type="Pfam" id="PF04240">
    <property type="entry name" value="Caroten_synth"/>
    <property type="match status" value="1"/>
</dbReference>
<feature type="transmembrane region" description="Helical" evidence="1">
    <location>
        <begin position="43"/>
        <end position="62"/>
    </location>
</feature>
<proteinExistence type="predicted"/>
<dbReference type="EMBL" id="VLLG01000002">
    <property type="protein sequence ID" value="TWI91733.1"/>
    <property type="molecule type" value="Genomic_DNA"/>
</dbReference>